<feature type="region of interest" description="Disordered" evidence="1">
    <location>
        <begin position="1"/>
        <end position="74"/>
    </location>
</feature>
<feature type="compositionally biased region" description="Basic and acidic residues" evidence="1">
    <location>
        <begin position="1"/>
        <end position="11"/>
    </location>
</feature>
<reference evidence="2" key="1">
    <citation type="submission" date="2023-06" db="EMBL/GenBank/DDBJ databases">
        <title>Genome-scale phylogeny and comparative genomics of the fungal order Sordariales.</title>
        <authorList>
            <consortium name="Lawrence Berkeley National Laboratory"/>
            <person name="Hensen N."/>
            <person name="Bonometti L."/>
            <person name="Westerberg I."/>
            <person name="Brannstrom I.O."/>
            <person name="Guillou S."/>
            <person name="Cros-Aarteil S."/>
            <person name="Calhoun S."/>
            <person name="Haridas S."/>
            <person name="Kuo A."/>
            <person name="Mondo S."/>
            <person name="Pangilinan J."/>
            <person name="Riley R."/>
            <person name="LaButti K."/>
            <person name="Andreopoulos B."/>
            <person name="Lipzen A."/>
            <person name="Chen C."/>
            <person name="Yanf M."/>
            <person name="Daum C."/>
            <person name="Ng V."/>
            <person name="Clum A."/>
            <person name="Steindorff A."/>
            <person name="Ohm R."/>
            <person name="Martin F."/>
            <person name="Silar P."/>
            <person name="Natvig D."/>
            <person name="Lalanne C."/>
            <person name="Gautier V."/>
            <person name="Ament-velasquez S.L."/>
            <person name="Kruys A."/>
            <person name="Hutchinson M.I."/>
            <person name="Powell A.J."/>
            <person name="Barry K."/>
            <person name="Miller A.N."/>
            <person name="Grigoriev I.V."/>
            <person name="Debuchy R."/>
            <person name="Gladieux P."/>
            <person name="Thoren M.H."/>
            <person name="Johannesson H."/>
        </authorList>
    </citation>
    <scope>NUCLEOTIDE SEQUENCE</scope>
    <source>
        <strain evidence="2">SMH3391-2</strain>
    </source>
</reference>
<comment type="caution">
    <text evidence="2">The sequence shown here is derived from an EMBL/GenBank/DDBJ whole genome shotgun (WGS) entry which is preliminary data.</text>
</comment>
<name>A0AA39WTJ1_9PEZI</name>
<keyword evidence="3" id="KW-1185">Reference proteome</keyword>
<gene>
    <name evidence="2" type="ORF">B0T17DRAFT_284248</name>
</gene>
<proteinExistence type="predicted"/>
<evidence type="ECO:0000313" key="2">
    <source>
        <dbReference type="EMBL" id="KAK0621317.1"/>
    </source>
</evidence>
<feature type="compositionally biased region" description="Basic and acidic residues" evidence="1">
    <location>
        <begin position="44"/>
        <end position="60"/>
    </location>
</feature>
<dbReference type="AlphaFoldDB" id="A0AA39WTJ1"/>
<accession>A0AA39WTJ1</accession>
<dbReference type="Proteomes" id="UP001174934">
    <property type="component" value="Unassembled WGS sequence"/>
</dbReference>
<evidence type="ECO:0000256" key="1">
    <source>
        <dbReference type="SAM" id="MobiDB-lite"/>
    </source>
</evidence>
<organism evidence="2 3">
    <name type="scientific">Bombardia bombarda</name>
    <dbReference type="NCBI Taxonomy" id="252184"/>
    <lineage>
        <taxon>Eukaryota</taxon>
        <taxon>Fungi</taxon>
        <taxon>Dikarya</taxon>
        <taxon>Ascomycota</taxon>
        <taxon>Pezizomycotina</taxon>
        <taxon>Sordariomycetes</taxon>
        <taxon>Sordariomycetidae</taxon>
        <taxon>Sordariales</taxon>
        <taxon>Lasiosphaeriaceae</taxon>
        <taxon>Bombardia</taxon>
    </lineage>
</organism>
<sequence>MSSRPEQDHIKYSGKPKHVHFEDYHTPPRSRPATPVKSQLPNQGEKRDWAADETNLKGHPQDSSSTQPQEPAFAYPRYDSTEPVLTAGQQVFTHHIGGLPPPSYEAYPDPAGHQQPFFLHSQGYFPAATGSQFASYQPSTAVAAPGMSYYPISKPANTGVNFQPQVPDTSLGPELHYYVPRHDGTGVMQPGMMPGGPGFPQMPVMVSHSISTRVEKHTCRPCGCFSVGRVE</sequence>
<protein>
    <submittedName>
        <fullName evidence="2">Uncharacterized protein</fullName>
    </submittedName>
</protein>
<evidence type="ECO:0000313" key="3">
    <source>
        <dbReference type="Proteomes" id="UP001174934"/>
    </source>
</evidence>
<dbReference type="EMBL" id="JAULSR010000004">
    <property type="protein sequence ID" value="KAK0621317.1"/>
    <property type="molecule type" value="Genomic_DNA"/>
</dbReference>